<feature type="compositionally biased region" description="Basic and acidic residues" evidence="1">
    <location>
        <begin position="82"/>
        <end position="91"/>
    </location>
</feature>
<evidence type="ECO:0000256" key="2">
    <source>
        <dbReference type="SAM" id="Phobius"/>
    </source>
</evidence>
<evidence type="ECO:0000313" key="3">
    <source>
        <dbReference type="EMBL" id="PRQ05023.1"/>
    </source>
</evidence>
<dbReference type="AlphaFoldDB" id="A0A2S9YIT4"/>
<proteinExistence type="predicted"/>
<name>A0A2S9YIT4_9BACT</name>
<keyword evidence="2" id="KW-1133">Transmembrane helix</keyword>
<accession>A0A2S9YIT4</accession>
<sequence>MNTLLDASSSLHLYAPLLLGSAVALFIVLLGRLVASRKLTRALESNANEGLVEPLLPSLGAPRAVHRESPLCAPEPSGGEPKSVRVREERGTGLPVPIEAQPTRRFVRITEPPAQDNAEMTIRCERVYLDADDLLEY</sequence>
<evidence type="ECO:0000313" key="4">
    <source>
        <dbReference type="Proteomes" id="UP000237968"/>
    </source>
</evidence>
<dbReference type="EMBL" id="PVNK01000022">
    <property type="protein sequence ID" value="PRQ05023.1"/>
    <property type="molecule type" value="Genomic_DNA"/>
</dbReference>
<keyword evidence="2" id="KW-0472">Membrane</keyword>
<reference evidence="3 4" key="1">
    <citation type="submission" date="2018-03" db="EMBL/GenBank/DDBJ databases">
        <title>Draft Genome Sequences of the Obligatory Marine Myxobacteria Enhygromyxa salina SWB005.</title>
        <authorList>
            <person name="Poehlein A."/>
            <person name="Moghaddam J.A."/>
            <person name="Harms H."/>
            <person name="Alanjari M."/>
            <person name="Koenig G.M."/>
            <person name="Daniel R."/>
            <person name="Schaeberle T.F."/>
        </authorList>
    </citation>
    <scope>NUCLEOTIDE SEQUENCE [LARGE SCALE GENOMIC DNA]</scope>
    <source>
        <strain evidence="3 4">SWB005</strain>
    </source>
</reference>
<evidence type="ECO:0000256" key="1">
    <source>
        <dbReference type="SAM" id="MobiDB-lite"/>
    </source>
</evidence>
<dbReference type="Proteomes" id="UP000237968">
    <property type="component" value="Unassembled WGS sequence"/>
</dbReference>
<gene>
    <name evidence="3" type="ORF">ENSA5_04490</name>
</gene>
<protein>
    <submittedName>
        <fullName evidence="3">Uncharacterized protein</fullName>
    </submittedName>
</protein>
<organism evidence="3 4">
    <name type="scientific">Enhygromyxa salina</name>
    <dbReference type="NCBI Taxonomy" id="215803"/>
    <lineage>
        <taxon>Bacteria</taxon>
        <taxon>Pseudomonadati</taxon>
        <taxon>Myxococcota</taxon>
        <taxon>Polyangia</taxon>
        <taxon>Nannocystales</taxon>
        <taxon>Nannocystaceae</taxon>
        <taxon>Enhygromyxa</taxon>
    </lineage>
</organism>
<feature type="transmembrane region" description="Helical" evidence="2">
    <location>
        <begin position="12"/>
        <end position="35"/>
    </location>
</feature>
<comment type="caution">
    <text evidence="3">The sequence shown here is derived from an EMBL/GenBank/DDBJ whole genome shotgun (WGS) entry which is preliminary data.</text>
</comment>
<feature type="region of interest" description="Disordered" evidence="1">
    <location>
        <begin position="66"/>
        <end position="97"/>
    </location>
</feature>
<keyword evidence="4" id="KW-1185">Reference proteome</keyword>
<keyword evidence="2" id="KW-0812">Transmembrane</keyword>